<feature type="signal peptide" evidence="5">
    <location>
        <begin position="1"/>
        <end position="22"/>
    </location>
</feature>
<gene>
    <name evidence="7" type="ORF">A6302_00762</name>
</gene>
<dbReference type="GO" id="GO:0009055">
    <property type="term" value="F:electron transfer activity"/>
    <property type="evidence" value="ECO:0007669"/>
    <property type="project" value="InterPro"/>
</dbReference>
<dbReference type="SUPFAM" id="SSF46626">
    <property type="entry name" value="Cytochrome c"/>
    <property type="match status" value="1"/>
</dbReference>
<dbReference type="GO" id="GO:0046872">
    <property type="term" value="F:metal ion binding"/>
    <property type="evidence" value="ECO:0007669"/>
    <property type="project" value="UniProtKB-KW"/>
</dbReference>
<evidence type="ECO:0000256" key="1">
    <source>
        <dbReference type="ARBA" id="ARBA00022617"/>
    </source>
</evidence>
<evidence type="ECO:0000256" key="5">
    <source>
        <dbReference type="SAM" id="SignalP"/>
    </source>
</evidence>
<proteinExistence type="predicted"/>
<accession>A0A1E3H6I4</accession>
<evidence type="ECO:0000256" key="2">
    <source>
        <dbReference type="ARBA" id="ARBA00022723"/>
    </source>
</evidence>
<keyword evidence="8" id="KW-1185">Reference proteome</keyword>
<evidence type="ECO:0000259" key="6">
    <source>
        <dbReference type="PROSITE" id="PS51007"/>
    </source>
</evidence>
<dbReference type="PATRIC" id="fig|1439726.3.peg.800"/>
<dbReference type="GO" id="GO:0004130">
    <property type="term" value="F:cytochrome-c peroxidase activity"/>
    <property type="evidence" value="ECO:0007669"/>
    <property type="project" value="TreeGrafter"/>
</dbReference>
<dbReference type="PANTHER" id="PTHR30600:SF4">
    <property type="entry name" value="CYTOCHROME C DOMAIN-CONTAINING PROTEIN"/>
    <property type="match status" value="1"/>
</dbReference>
<feature type="domain" description="Cytochrome c" evidence="6">
    <location>
        <begin position="302"/>
        <end position="469"/>
    </location>
</feature>
<name>A0A1E3H6I4_9HYPH</name>
<reference evidence="7 8" key="1">
    <citation type="submission" date="2016-07" db="EMBL/GenBank/DDBJ databases">
        <title>Draft Genome Sequence of Methylobrevis pamukkalensis PK2.</title>
        <authorList>
            <person name="Vasilenko O.V."/>
            <person name="Doronina N.V."/>
            <person name="Shmareva M.N."/>
            <person name="Tarlachkov S.V."/>
            <person name="Mustakhimov I."/>
            <person name="Trotsenko Y.A."/>
        </authorList>
    </citation>
    <scope>NUCLEOTIDE SEQUENCE [LARGE SCALE GENOMIC DNA]</scope>
    <source>
        <strain evidence="7 8">PK2</strain>
    </source>
</reference>
<keyword evidence="1 4" id="KW-0349">Heme</keyword>
<protein>
    <submittedName>
        <fullName evidence="7">Cytochrome c</fullName>
    </submittedName>
</protein>
<dbReference type="Pfam" id="PF06537">
    <property type="entry name" value="DHOR"/>
    <property type="match status" value="1"/>
</dbReference>
<dbReference type="OrthoDB" id="9805202at2"/>
<comment type="caution">
    <text evidence="7">The sequence shown here is derived from an EMBL/GenBank/DDBJ whole genome shotgun (WGS) entry which is preliminary data.</text>
</comment>
<evidence type="ECO:0000313" key="8">
    <source>
        <dbReference type="Proteomes" id="UP000094622"/>
    </source>
</evidence>
<keyword evidence="3 4" id="KW-0408">Iron</keyword>
<organism evidence="7 8">
    <name type="scientific">Methylobrevis pamukkalensis</name>
    <dbReference type="NCBI Taxonomy" id="1439726"/>
    <lineage>
        <taxon>Bacteria</taxon>
        <taxon>Pseudomonadati</taxon>
        <taxon>Pseudomonadota</taxon>
        <taxon>Alphaproteobacteria</taxon>
        <taxon>Hyphomicrobiales</taxon>
        <taxon>Pleomorphomonadaceae</taxon>
        <taxon>Methylobrevis</taxon>
    </lineage>
</organism>
<dbReference type="AlphaFoldDB" id="A0A1E3H6I4"/>
<dbReference type="PROSITE" id="PS51007">
    <property type="entry name" value="CYTC"/>
    <property type="match status" value="1"/>
</dbReference>
<dbReference type="Gene3D" id="1.10.760.10">
    <property type="entry name" value="Cytochrome c-like domain"/>
    <property type="match status" value="1"/>
</dbReference>
<dbReference type="InterPro" id="IPR051395">
    <property type="entry name" value="Cytochrome_c_Peroxidase/MauG"/>
</dbReference>
<dbReference type="GO" id="GO:0020037">
    <property type="term" value="F:heme binding"/>
    <property type="evidence" value="ECO:0007669"/>
    <property type="project" value="InterPro"/>
</dbReference>
<keyword evidence="5" id="KW-0732">Signal</keyword>
<evidence type="ECO:0000313" key="7">
    <source>
        <dbReference type="EMBL" id="ODN71930.1"/>
    </source>
</evidence>
<evidence type="ECO:0000256" key="4">
    <source>
        <dbReference type="PROSITE-ProRule" id="PRU00433"/>
    </source>
</evidence>
<dbReference type="PANTHER" id="PTHR30600">
    <property type="entry name" value="CYTOCHROME C PEROXIDASE-RELATED"/>
    <property type="match status" value="1"/>
</dbReference>
<feature type="chain" id="PRO_5009128960" evidence="5">
    <location>
        <begin position="23"/>
        <end position="475"/>
    </location>
</feature>
<dbReference type="InterPro" id="IPR010538">
    <property type="entry name" value="DHOR"/>
</dbReference>
<dbReference type="InterPro" id="IPR009056">
    <property type="entry name" value="Cyt_c-like_dom"/>
</dbReference>
<dbReference type="InterPro" id="IPR036909">
    <property type="entry name" value="Cyt_c-like_dom_sf"/>
</dbReference>
<sequence length="475" mass="50471">MKLSKLAALALPLLACPGMALGADDPPWAEKTIHDPLDLDTVARQGDAALDALIARGEELFAAKFTTLDGAGRPMSTQAIVPTRRKRPAAHTFQRTSGLDANACAGCHNDPVPGGAGEFVGNVFVSEGFESADFDSLDPQFSSERNTNALQGSGLLELLAREMTADLKAIRRDALAEARAGGAPVTARLVTKGVDFGKITAGPDGMVDISGIEGIDSDLVLRPFSQKGVFVSLRQFTVNALNQHHGIQPDERFGRRWTGSDDFDEDGYANEFTAGDVSAMVAWQATLAAPGRQDDLPPAWREAAAAGEALFSQVGCTACHKPALPLDSLVFTDPGPSDMAGTLALGAVDTPVGIDFARFDWVKALPRDAEGRVLVPLFGDLKRHRIADQRNDRLGNELLSQRFVARDVFMTAELWGIGSTAPYGHRGDLTTLDEVIRAHGGEGTDAAKAYEALAETDRQAVIAFLRTLVIGGVGE</sequence>
<dbReference type="Proteomes" id="UP000094622">
    <property type="component" value="Unassembled WGS sequence"/>
</dbReference>
<keyword evidence="2 4" id="KW-0479">Metal-binding</keyword>
<dbReference type="RefSeq" id="WP_069305863.1">
    <property type="nucleotide sequence ID" value="NZ_MCRJ01000011.1"/>
</dbReference>
<evidence type="ECO:0000256" key="3">
    <source>
        <dbReference type="ARBA" id="ARBA00023004"/>
    </source>
</evidence>
<dbReference type="EMBL" id="MCRJ01000011">
    <property type="protein sequence ID" value="ODN71930.1"/>
    <property type="molecule type" value="Genomic_DNA"/>
</dbReference>